<dbReference type="Pfam" id="PF00046">
    <property type="entry name" value="Homeodomain"/>
    <property type="match status" value="1"/>
</dbReference>
<name>A0ABD0LND4_9CAEN</name>
<keyword evidence="3 4" id="KW-0539">Nucleus</keyword>
<gene>
    <name evidence="8" type="ORF">BaRGS_00008104</name>
</gene>
<evidence type="ECO:0000256" key="4">
    <source>
        <dbReference type="PROSITE-ProRule" id="PRU00108"/>
    </source>
</evidence>
<feature type="DNA-binding region" description="Homeobox" evidence="4">
    <location>
        <begin position="131"/>
        <end position="190"/>
    </location>
</feature>
<dbReference type="SMART" id="SM00389">
    <property type="entry name" value="HOX"/>
    <property type="match status" value="1"/>
</dbReference>
<dbReference type="GO" id="GO:0003677">
    <property type="term" value="F:DNA binding"/>
    <property type="evidence" value="ECO:0007669"/>
    <property type="project" value="UniProtKB-UniRule"/>
</dbReference>
<accession>A0ABD0LND4</accession>
<dbReference type="Proteomes" id="UP001519460">
    <property type="component" value="Unassembled WGS sequence"/>
</dbReference>
<evidence type="ECO:0000256" key="3">
    <source>
        <dbReference type="ARBA" id="ARBA00023242"/>
    </source>
</evidence>
<evidence type="ECO:0000313" key="9">
    <source>
        <dbReference type="Proteomes" id="UP001519460"/>
    </source>
</evidence>
<evidence type="ECO:0000256" key="2">
    <source>
        <dbReference type="ARBA" id="ARBA00023155"/>
    </source>
</evidence>
<evidence type="ECO:0000313" key="8">
    <source>
        <dbReference type="EMBL" id="KAK7500529.1"/>
    </source>
</evidence>
<dbReference type="InterPro" id="IPR001356">
    <property type="entry name" value="HD"/>
</dbReference>
<organism evidence="8 9">
    <name type="scientific">Batillaria attramentaria</name>
    <dbReference type="NCBI Taxonomy" id="370345"/>
    <lineage>
        <taxon>Eukaryota</taxon>
        <taxon>Metazoa</taxon>
        <taxon>Spiralia</taxon>
        <taxon>Lophotrochozoa</taxon>
        <taxon>Mollusca</taxon>
        <taxon>Gastropoda</taxon>
        <taxon>Caenogastropoda</taxon>
        <taxon>Sorbeoconcha</taxon>
        <taxon>Cerithioidea</taxon>
        <taxon>Batillariidae</taxon>
        <taxon>Batillaria</taxon>
    </lineage>
</organism>
<evidence type="ECO:0000259" key="7">
    <source>
        <dbReference type="PROSITE" id="PS50071"/>
    </source>
</evidence>
<keyword evidence="2 4" id="KW-0371">Homeobox</keyword>
<keyword evidence="1 4" id="KW-0238">DNA-binding</keyword>
<dbReference type="PANTHER" id="PTHR47421:SF2">
    <property type="entry name" value="GS HOMEOBOX 1"/>
    <property type="match status" value="1"/>
</dbReference>
<reference evidence="8 9" key="1">
    <citation type="journal article" date="2023" name="Sci. Data">
        <title>Genome assembly of the Korean intertidal mud-creeper Batillaria attramentaria.</title>
        <authorList>
            <person name="Patra A.K."/>
            <person name="Ho P.T."/>
            <person name="Jun S."/>
            <person name="Lee S.J."/>
            <person name="Kim Y."/>
            <person name="Won Y.J."/>
        </authorList>
    </citation>
    <scope>NUCLEOTIDE SEQUENCE [LARGE SCALE GENOMIC DNA]</scope>
    <source>
        <strain evidence="8">Wonlab-2016</strain>
    </source>
</reference>
<dbReference type="FunFam" id="1.10.10.60:FF:000395">
    <property type="entry name" value="GS homeobox 2"/>
    <property type="match status" value="1"/>
</dbReference>
<dbReference type="InterPro" id="IPR020479">
    <property type="entry name" value="HD_metazoa"/>
</dbReference>
<dbReference type="Gene3D" id="1.10.10.60">
    <property type="entry name" value="Homeodomain-like"/>
    <property type="match status" value="1"/>
</dbReference>
<dbReference type="SUPFAM" id="SSF46689">
    <property type="entry name" value="Homeodomain-like"/>
    <property type="match status" value="1"/>
</dbReference>
<feature type="non-terminal residue" evidence="8">
    <location>
        <position position="215"/>
    </location>
</feature>
<proteinExistence type="predicted"/>
<comment type="subcellular location">
    <subcellularLocation>
        <location evidence="4 5">Nucleus</location>
    </subcellularLocation>
</comment>
<dbReference type="PROSITE" id="PS50071">
    <property type="entry name" value="HOMEOBOX_2"/>
    <property type="match status" value="1"/>
</dbReference>
<sequence length="215" mass="23568">MSRSFFVDSLIVQKPPVTSHSLLRVGGTGGGLHGKAPHPHSPLFAPTAVPKSLVSGLTAAATFSGQFQHLNLHMASQYSHPHPHSPTPGTQHQGSGSVPSRESRARSRSPSTPPPKRSRCSDAGADDLPSSKRIRTAFTSTQLLELEREFASNMYLSRLRRIEIATYLNLSEKQVKIWFQNRRVKHKRKANRKHVTVAGACALALPVRTESEQSL</sequence>
<protein>
    <recommendedName>
        <fullName evidence="7">Homeobox domain-containing protein</fullName>
    </recommendedName>
</protein>
<evidence type="ECO:0000256" key="6">
    <source>
        <dbReference type="SAM" id="MobiDB-lite"/>
    </source>
</evidence>
<evidence type="ECO:0000256" key="5">
    <source>
        <dbReference type="RuleBase" id="RU000682"/>
    </source>
</evidence>
<keyword evidence="9" id="KW-1185">Reference proteome</keyword>
<feature type="domain" description="Homeobox" evidence="7">
    <location>
        <begin position="129"/>
        <end position="189"/>
    </location>
</feature>
<dbReference type="CDD" id="cd00086">
    <property type="entry name" value="homeodomain"/>
    <property type="match status" value="1"/>
</dbReference>
<dbReference type="EMBL" id="JACVVK020000036">
    <property type="protein sequence ID" value="KAK7500529.1"/>
    <property type="molecule type" value="Genomic_DNA"/>
</dbReference>
<feature type="region of interest" description="Disordered" evidence="6">
    <location>
        <begin position="77"/>
        <end position="132"/>
    </location>
</feature>
<dbReference type="InterPro" id="IPR009057">
    <property type="entry name" value="Homeodomain-like_sf"/>
</dbReference>
<dbReference type="PANTHER" id="PTHR47421">
    <property type="entry name" value="GS HOMEOBOX 2"/>
    <property type="match status" value="1"/>
</dbReference>
<comment type="caution">
    <text evidence="8">The sequence shown here is derived from an EMBL/GenBank/DDBJ whole genome shotgun (WGS) entry which is preliminary data.</text>
</comment>
<dbReference type="InterPro" id="IPR017970">
    <property type="entry name" value="Homeobox_CS"/>
</dbReference>
<feature type="compositionally biased region" description="Low complexity" evidence="6">
    <location>
        <begin position="87"/>
        <end position="100"/>
    </location>
</feature>
<dbReference type="GO" id="GO:0005634">
    <property type="term" value="C:nucleus"/>
    <property type="evidence" value="ECO:0007669"/>
    <property type="project" value="UniProtKB-SubCell"/>
</dbReference>
<dbReference type="AlphaFoldDB" id="A0ABD0LND4"/>
<evidence type="ECO:0000256" key="1">
    <source>
        <dbReference type="ARBA" id="ARBA00023125"/>
    </source>
</evidence>
<dbReference type="InterPro" id="IPR042191">
    <property type="entry name" value="GSH1/2"/>
</dbReference>
<dbReference type="PRINTS" id="PR00024">
    <property type="entry name" value="HOMEOBOX"/>
</dbReference>
<dbReference type="PROSITE" id="PS00027">
    <property type="entry name" value="HOMEOBOX_1"/>
    <property type="match status" value="1"/>
</dbReference>